<evidence type="ECO:0000256" key="1">
    <source>
        <dbReference type="SAM" id="SignalP"/>
    </source>
</evidence>
<evidence type="ECO:0000313" key="2">
    <source>
        <dbReference type="EMBL" id="KAI1608277.1"/>
    </source>
</evidence>
<gene>
    <name evidence="2" type="ORF">EDD36DRAFT_109200</name>
</gene>
<keyword evidence="3" id="KW-1185">Reference proteome</keyword>
<feature type="chain" id="PRO_5043027819" description="Secreted protein" evidence="1">
    <location>
        <begin position="22"/>
        <end position="111"/>
    </location>
</feature>
<sequence>MIHPPPGRIVPVGKFAMLAWATTMVQTAVSKSSYLSTVSKSSYLSTRLTNDRNRCAAPRLHRASERKMCRKCQQRLKLRPQLGERYEKVGIVIIKCVYGALYNHKIIIVIQ</sequence>
<name>A0AAN6DMJ8_9EURO</name>
<keyword evidence="1" id="KW-0732">Signal</keyword>
<organism evidence="2 3">
    <name type="scientific">Exophiala viscosa</name>
    <dbReference type="NCBI Taxonomy" id="2486360"/>
    <lineage>
        <taxon>Eukaryota</taxon>
        <taxon>Fungi</taxon>
        <taxon>Dikarya</taxon>
        <taxon>Ascomycota</taxon>
        <taxon>Pezizomycotina</taxon>
        <taxon>Eurotiomycetes</taxon>
        <taxon>Chaetothyriomycetidae</taxon>
        <taxon>Chaetothyriales</taxon>
        <taxon>Herpotrichiellaceae</taxon>
        <taxon>Exophiala</taxon>
    </lineage>
</organism>
<feature type="signal peptide" evidence="1">
    <location>
        <begin position="1"/>
        <end position="21"/>
    </location>
</feature>
<dbReference type="Proteomes" id="UP001203852">
    <property type="component" value="Unassembled WGS sequence"/>
</dbReference>
<dbReference type="EMBL" id="MU404364">
    <property type="protein sequence ID" value="KAI1608277.1"/>
    <property type="molecule type" value="Genomic_DNA"/>
</dbReference>
<proteinExistence type="predicted"/>
<protein>
    <recommendedName>
        <fullName evidence="4">Secreted protein</fullName>
    </recommendedName>
</protein>
<comment type="caution">
    <text evidence="2">The sequence shown here is derived from an EMBL/GenBank/DDBJ whole genome shotgun (WGS) entry which is preliminary data.</text>
</comment>
<evidence type="ECO:0008006" key="4">
    <source>
        <dbReference type="Google" id="ProtNLM"/>
    </source>
</evidence>
<reference evidence="2" key="1">
    <citation type="journal article" date="2022" name="bioRxiv">
        <title>Deciphering the potential niche of two novel black yeast fungi from a biological soil crust based on their genomes, phenotypes, and melanin regulation.</title>
        <authorList>
            <consortium name="DOE Joint Genome Institute"/>
            <person name="Carr E.C."/>
            <person name="Barton Q."/>
            <person name="Grambo S."/>
            <person name="Sullivan M."/>
            <person name="Renfro C.M."/>
            <person name="Kuo A."/>
            <person name="Pangilinan J."/>
            <person name="Lipzen A."/>
            <person name="Keymanesh K."/>
            <person name="Savage E."/>
            <person name="Barry K."/>
            <person name="Grigoriev I.V."/>
            <person name="Riekhof W.R."/>
            <person name="Harris S.S."/>
        </authorList>
    </citation>
    <scope>NUCLEOTIDE SEQUENCE</scope>
    <source>
        <strain evidence="2">JF 03-4F</strain>
    </source>
</reference>
<dbReference type="AlphaFoldDB" id="A0AAN6DMJ8"/>
<accession>A0AAN6DMJ8</accession>
<evidence type="ECO:0000313" key="3">
    <source>
        <dbReference type="Proteomes" id="UP001203852"/>
    </source>
</evidence>